<keyword evidence="7 9" id="KW-0694">RNA-binding</keyword>
<dbReference type="InterPro" id="IPR023267">
    <property type="entry name" value="RCMT"/>
</dbReference>
<evidence type="ECO:0000256" key="10">
    <source>
        <dbReference type="SAM" id="MobiDB-lite"/>
    </source>
</evidence>
<dbReference type="PROSITE" id="PS51686">
    <property type="entry name" value="SAM_MT_RSMB_NOP"/>
    <property type="match status" value="1"/>
</dbReference>
<dbReference type="PROSITE" id="PS01153">
    <property type="entry name" value="NOL1_NOP2_SUN"/>
    <property type="match status" value="1"/>
</dbReference>
<reference evidence="12" key="1">
    <citation type="submission" date="2025-08" db="UniProtKB">
        <authorList>
            <consortium name="Ensembl"/>
        </authorList>
    </citation>
    <scope>IDENTIFICATION</scope>
</reference>
<sequence>MQSFTGIGICIPSSFRRGKVRLVQTHCFICWTLSICRSRKEYLQLLQHDLSLYYGYNDYLIVHLMDIFPLGELVEFLEANEVQRPLTIRTNTLKTRRRDLAQALINRGVNLDPIEKWSKVGLVIYDSSVPIGATPEYLSGHYMIQGASSLLPVIALAPRVGNKVLDMCAAPGGKTTYIAQLMKNTGMILANDVNPERLHAVVGNLHRLGVTNTVVCNYNGRMFPKVMGGFDRVLLDAPCSGTGIISKDPLVKSSKDEKDVQRCAHLQKELLLSAIDSLNANSLSGGVLVYCTCSIMMEENEWVVDYALRKRNVKLVPTGLDFGKEGFTRFQEYRFHSSLKLTRRFYPHDHNVDGFFVAKFRKFSNVIPGAVPNMPVESNAEAIEPKKSGAPRKAEKAVVSKKSLTPTKAVVSKKGLTPGKAIASRKGVVPVKANSPSKARKAFASGKTIALKKGWGKASKLVPKMRLAQNAKSDANNIASFASKRESDRAMGEEEGTDKSKGNVQVKKTVRSGKGAVKTQTKVQRPKEKSRRPIGHTWKKQKVI</sequence>
<dbReference type="NCBIfam" id="TIGR00446">
    <property type="entry name" value="nop2p"/>
    <property type="match status" value="1"/>
</dbReference>
<dbReference type="InterPro" id="IPR023273">
    <property type="entry name" value="RCMT_NOP2"/>
</dbReference>
<evidence type="ECO:0000256" key="1">
    <source>
        <dbReference type="ARBA" id="ARBA00004604"/>
    </source>
</evidence>
<dbReference type="GeneTree" id="ENSGT00940000161554"/>
<name>A0A8C4QHR7_EPTBU</name>
<reference evidence="12" key="2">
    <citation type="submission" date="2025-09" db="UniProtKB">
        <authorList>
            <consortium name="Ensembl"/>
        </authorList>
    </citation>
    <scope>IDENTIFICATION</scope>
</reference>
<dbReference type="SUPFAM" id="SSF53335">
    <property type="entry name" value="S-adenosyl-L-methionine-dependent methyltransferases"/>
    <property type="match status" value="1"/>
</dbReference>
<comment type="similarity">
    <text evidence="2 9">Belongs to the class I-like SAM-binding methyltransferase superfamily. RsmB/NOP family.</text>
</comment>
<dbReference type="SMR" id="A0A8C4QHR7"/>
<feature type="compositionally biased region" description="Basic residues" evidence="10">
    <location>
        <begin position="528"/>
        <end position="544"/>
    </location>
</feature>
<dbReference type="CDD" id="cd02440">
    <property type="entry name" value="AdoMet_MTases"/>
    <property type="match status" value="1"/>
</dbReference>
<feature type="compositionally biased region" description="Basic and acidic residues" evidence="10">
    <location>
        <begin position="483"/>
        <end position="501"/>
    </location>
</feature>
<evidence type="ECO:0000256" key="8">
    <source>
        <dbReference type="ARBA" id="ARBA00023242"/>
    </source>
</evidence>
<feature type="domain" description="SAM-dependent MTase RsmB/NOP-type" evidence="11">
    <location>
        <begin position="76"/>
        <end position="363"/>
    </location>
</feature>
<dbReference type="InterPro" id="IPR011023">
    <property type="entry name" value="Nop2p"/>
</dbReference>
<dbReference type="GO" id="GO:0000470">
    <property type="term" value="P:maturation of LSU-rRNA"/>
    <property type="evidence" value="ECO:0007669"/>
    <property type="project" value="TreeGrafter"/>
</dbReference>
<evidence type="ECO:0000256" key="5">
    <source>
        <dbReference type="ARBA" id="ARBA00022679"/>
    </source>
</evidence>
<dbReference type="InterPro" id="IPR029063">
    <property type="entry name" value="SAM-dependent_MTases_sf"/>
</dbReference>
<dbReference type="AlphaFoldDB" id="A0A8C4QHR7"/>
<keyword evidence="8" id="KW-0539">Nucleus</keyword>
<dbReference type="Ensembl" id="ENSEBUT00000016170.1">
    <property type="protein sequence ID" value="ENSEBUP00000015595.1"/>
    <property type="gene ID" value="ENSEBUG00000009820.1"/>
</dbReference>
<feature type="region of interest" description="Disordered" evidence="10">
    <location>
        <begin position="478"/>
        <end position="544"/>
    </location>
</feature>
<dbReference type="GO" id="GO:0009383">
    <property type="term" value="F:rRNA (cytosine-C5-)-methyltransferase activity"/>
    <property type="evidence" value="ECO:0007669"/>
    <property type="project" value="TreeGrafter"/>
</dbReference>
<evidence type="ECO:0000256" key="4">
    <source>
        <dbReference type="ARBA" id="ARBA00022603"/>
    </source>
</evidence>
<dbReference type="FunFam" id="3.30.70.1170:FF:000001">
    <property type="entry name" value="Ribosomal RNA methyltransferase Nop2"/>
    <property type="match status" value="1"/>
</dbReference>
<proteinExistence type="inferred from homology"/>
<dbReference type="Gene3D" id="3.40.50.150">
    <property type="entry name" value="Vaccinia Virus protein VP39"/>
    <property type="match status" value="1"/>
</dbReference>
<evidence type="ECO:0000256" key="3">
    <source>
        <dbReference type="ARBA" id="ARBA00022517"/>
    </source>
</evidence>
<organism evidence="12 13">
    <name type="scientific">Eptatretus burgeri</name>
    <name type="common">Inshore hagfish</name>
    <dbReference type="NCBI Taxonomy" id="7764"/>
    <lineage>
        <taxon>Eukaryota</taxon>
        <taxon>Metazoa</taxon>
        <taxon>Chordata</taxon>
        <taxon>Craniata</taxon>
        <taxon>Vertebrata</taxon>
        <taxon>Cyclostomata</taxon>
        <taxon>Myxini</taxon>
        <taxon>Myxiniformes</taxon>
        <taxon>Myxinidae</taxon>
        <taxon>Eptatretinae</taxon>
        <taxon>Eptatretus</taxon>
    </lineage>
</organism>
<dbReference type="PANTHER" id="PTHR22807:SF30">
    <property type="entry name" value="28S RRNA (CYTOSINE(4447)-C(5))-METHYLTRANSFERASE-RELATED"/>
    <property type="match status" value="1"/>
</dbReference>
<dbReference type="Proteomes" id="UP000694388">
    <property type="component" value="Unplaced"/>
</dbReference>
<evidence type="ECO:0000313" key="12">
    <source>
        <dbReference type="Ensembl" id="ENSEBUP00000015595.1"/>
    </source>
</evidence>
<accession>A0A8C4QHR7</accession>
<dbReference type="Pfam" id="PF01189">
    <property type="entry name" value="Methyltr_RsmB-F"/>
    <property type="match status" value="1"/>
</dbReference>
<comment type="caution">
    <text evidence="9">Lacks conserved residue(s) required for the propagation of feature annotation.</text>
</comment>
<keyword evidence="13" id="KW-1185">Reference proteome</keyword>
<feature type="binding site" evidence="9">
    <location>
        <begin position="168"/>
        <end position="174"/>
    </location>
    <ligand>
        <name>S-adenosyl-L-methionine</name>
        <dbReference type="ChEBI" id="CHEBI:59789"/>
    </ligand>
</feature>
<feature type="active site" description="Nucleophile" evidence="9">
    <location>
        <position position="293"/>
    </location>
</feature>
<dbReference type="PRINTS" id="PR02012">
    <property type="entry name" value="RCMTNOP2"/>
</dbReference>
<dbReference type="InterPro" id="IPR018314">
    <property type="entry name" value="RsmB/NOL1/NOP2-like_CS"/>
</dbReference>
<dbReference type="GO" id="GO:0003723">
    <property type="term" value="F:RNA binding"/>
    <property type="evidence" value="ECO:0007669"/>
    <property type="project" value="UniProtKB-UniRule"/>
</dbReference>
<evidence type="ECO:0000256" key="2">
    <source>
        <dbReference type="ARBA" id="ARBA00007494"/>
    </source>
</evidence>
<evidence type="ECO:0000256" key="6">
    <source>
        <dbReference type="ARBA" id="ARBA00022691"/>
    </source>
</evidence>
<dbReference type="GO" id="GO:0070475">
    <property type="term" value="P:rRNA base methylation"/>
    <property type="evidence" value="ECO:0007669"/>
    <property type="project" value="TreeGrafter"/>
</dbReference>
<keyword evidence="6 9" id="KW-0949">S-adenosyl-L-methionine</keyword>
<evidence type="ECO:0000256" key="9">
    <source>
        <dbReference type="PROSITE-ProRule" id="PRU01023"/>
    </source>
</evidence>
<dbReference type="PANTHER" id="PTHR22807">
    <property type="entry name" value="NOP2 YEAST -RELATED NOL1/NOP2/FMU SUN DOMAIN-CONTAINING"/>
    <property type="match status" value="1"/>
</dbReference>
<dbReference type="Gene3D" id="3.30.70.1170">
    <property type="entry name" value="Sun protein, domain 3"/>
    <property type="match status" value="1"/>
</dbReference>
<keyword evidence="5 9" id="KW-0808">Transferase</keyword>
<dbReference type="Pfam" id="PF22458">
    <property type="entry name" value="RsmF-B_ferredox"/>
    <property type="match status" value="1"/>
</dbReference>
<keyword evidence="3" id="KW-0690">Ribosome biogenesis</keyword>
<feature type="binding site" evidence="9">
    <location>
        <position position="192"/>
    </location>
    <ligand>
        <name>S-adenosyl-L-methionine</name>
        <dbReference type="ChEBI" id="CHEBI:59789"/>
    </ligand>
</feature>
<feature type="binding site" evidence="9">
    <location>
        <position position="236"/>
    </location>
    <ligand>
        <name>S-adenosyl-L-methionine</name>
        <dbReference type="ChEBI" id="CHEBI:59789"/>
    </ligand>
</feature>
<dbReference type="GO" id="GO:0005730">
    <property type="term" value="C:nucleolus"/>
    <property type="evidence" value="ECO:0007669"/>
    <property type="project" value="UniProtKB-SubCell"/>
</dbReference>
<keyword evidence="4 9" id="KW-0489">Methyltransferase</keyword>
<evidence type="ECO:0000259" key="11">
    <source>
        <dbReference type="PROSITE" id="PS51686"/>
    </source>
</evidence>
<protein>
    <submittedName>
        <fullName evidence="12">NOP2 nucleolar protein homolog (yeast)</fullName>
    </submittedName>
</protein>
<comment type="subcellular location">
    <subcellularLocation>
        <location evidence="1">Nucleus</location>
        <location evidence="1">Nucleolus</location>
    </subcellularLocation>
</comment>
<dbReference type="InterPro" id="IPR054728">
    <property type="entry name" value="RsmB-like_ferredoxin"/>
</dbReference>
<evidence type="ECO:0000313" key="13">
    <source>
        <dbReference type="Proteomes" id="UP000694388"/>
    </source>
</evidence>
<dbReference type="InterPro" id="IPR001678">
    <property type="entry name" value="MeTrfase_RsmB-F_NOP2_dom"/>
</dbReference>
<dbReference type="InterPro" id="IPR049560">
    <property type="entry name" value="MeTrfase_RsmB-F_NOP2_cat"/>
</dbReference>
<evidence type="ECO:0000256" key="7">
    <source>
        <dbReference type="ARBA" id="ARBA00022884"/>
    </source>
</evidence>
<dbReference type="PRINTS" id="PR02008">
    <property type="entry name" value="RCMTFAMILY"/>
</dbReference>